<sequence>MKKIFAQLVLILRKVGVLRYGVKKYKYTSAKDMPAEALMDNVYDAKKDLITKEDLKKLSPREKGEKH</sequence>
<dbReference type="AlphaFoldDB" id="M1P1A4"/>
<evidence type="ECO:0000313" key="2">
    <source>
        <dbReference type="Proteomes" id="UP000011721"/>
    </source>
</evidence>
<protein>
    <submittedName>
        <fullName evidence="1">Uncharacterized protein</fullName>
    </submittedName>
</protein>
<reference evidence="2" key="1">
    <citation type="journal article" date="2013" name="Stand. Genomic Sci.">
        <title>Complete genome sequence of Desulfocapsa sulfexigens, a marine deltaproteobacterium specialized in disproportionating inorganic sulfur compounds.</title>
        <authorList>
            <person name="Finster K.W."/>
            <person name="Kjeldsen K.U."/>
            <person name="Kube M."/>
            <person name="Reinhardt R."/>
            <person name="Mussmann M."/>
            <person name="Amann R."/>
            <person name="Schreiber L."/>
        </authorList>
    </citation>
    <scope>NUCLEOTIDE SEQUENCE [LARGE SCALE GENOMIC DNA]</scope>
    <source>
        <strain evidence="2">DSM 10523 / SB164P1</strain>
    </source>
</reference>
<gene>
    <name evidence="1" type="ordered locus">UWK_00725</name>
</gene>
<dbReference type="HOGENOM" id="CLU_2805517_0_0_7"/>
<name>M1P1A4_DESSD</name>
<accession>M1P1A4</accession>
<keyword evidence="2" id="KW-1185">Reference proteome</keyword>
<dbReference type="KEGG" id="dsf:UWK_00725"/>
<dbReference type="STRING" id="1167006.UWK_00725"/>
<evidence type="ECO:0000313" key="1">
    <source>
        <dbReference type="EMBL" id="AGF77303.1"/>
    </source>
</evidence>
<proteinExistence type="predicted"/>
<dbReference type="EMBL" id="CP003985">
    <property type="protein sequence ID" value="AGF77303.1"/>
    <property type="molecule type" value="Genomic_DNA"/>
</dbReference>
<organism evidence="1 2">
    <name type="scientific">Desulfocapsa sulfexigens (strain DSM 10523 / SB164P1)</name>
    <dbReference type="NCBI Taxonomy" id="1167006"/>
    <lineage>
        <taxon>Bacteria</taxon>
        <taxon>Pseudomonadati</taxon>
        <taxon>Thermodesulfobacteriota</taxon>
        <taxon>Desulfobulbia</taxon>
        <taxon>Desulfobulbales</taxon>
        <taxon>Desulfocapsaceae</taxon>
        <taxon>Desulfocapsa</taxon>
    </lineage>
</organism>
<dbReference type="RefSeq" id="WP_015402999.1">
    <property type="nucleotide sequence ID" value="NC_020304.1"/>
</dbReference>
<dbReference type="Proteomes" id="UP000011721">
    <property type="component" value="Chromosome"/>
</dbReference>